<comment type="caution">
    <text evidence="1">The sequence shown here is derived from an EMBL/GenBank/DDBJ whole genome shotgun (WGS) entry which is preliminary data.</text>
</comment>
<dbReference type="SUPFAM" id="SSF53448">
    <property type="entry name" value="Nucleotide-diphospho-sugar transferases"/>
    <property type="match status" value="1"/>
</dbReference>
<dbReference type="EMBL" id="JAEIJD010000008">
    <property type="protein sequence ID" value="MBI6630377.1"/>
    <property type="molecule type" value="Genomic_DNA"/>
</dbReference>
<sequence length="268" mass="30818">MMKQVICINWGTKYGPRFINRLYAMVARNITPPFRFTCFTDNTAGIRHEVDAQPLPEIPIEIPKTKRGVWPKSRLWGPKLGDLTGNVLFLDLDLVITGSLDDLFTYGDPDQVILSRNAAKPFERLGQTSCFRFPVGKLLPLQEAFCADPIGISEKYGYEQRFVTRKAPGGIDLFPSPWIRHFRYQCLPLFPLNWWVTPKAGKGARVVIFPGGVHPEVAIRGGWVRREGFTLSDHLRNASKRPKHEGSLWRYLRHYTRPTPWVQDAWRE</sequence>
<keyword evidence="2" id="KW-1185">Reference proteome</keyword>
<organism evidence="1 2">
    <name type="scientific">Pontibaca salina</name>
    <dbReference type="NCBI Taxonomy" id="2795731"/>
    <lineage>
        <taxon>Bacteria</taxon>
        <taxon>Pseudomonadati</taxon>
        <taxon>Pseudomonadota</taxon>
        <taxon>Alphaproteobacteria</taxon>
        <taxon>Rhodobacterales</taxon>
        <taxon>Roseobacteraceae</taxon>
        <taxon>Pontibaca</taxon>
    </lineage>
</organism>
<dbReference type="InterPro" id="IPR029044">
    <property type="entry name" value="Nucleotide-diphossugar_trans"/>
</dbReference>
<dbReference type="AlphaFoldDB" id="A0A934HRF6"/>
<reference evidence="1" key="1">
    <citation type="submission" date="2020-12" db="EMBL/GenBank/DDBJ databases">
        <title>Pontibaca salina gen. nov., sp. nov., isolated from marine sediment.</title>
        <authorList>
            <person name="Bo J."/>
            <person name="Wang S."/>
            <person name="Song X."/>
            <person name="Du Z."/>
        </authorList>
    </citation>
    <scope>NUCLEOTIDE SEQUENCE</scope>
    <source>
        <strain evidence="1">S1109L</strain>
    </source>
</reference>
<evidence type="ECO:0000313" key="1">
    <source>
        <dbReference type="EMBL" id="MBI6630377.1"/>
    </source>
</evidence>
<evidence type="ECO:0000313" key="2">
    <source>
        <dbReference type="Proteomes" id="UP000613255"/>
    </source>
</evidence>
<name>A0A934HRF6_9RHOB</name>
<proteinExistence type="predicted"/>
<dbReference type="Proteomes" id="UP000613255">
    <property type="component" value="Unassembled WGS sequence"/>
</dbReference>
<dbReference type="GO" id="GO:0016740">
    <property type="term" value="F:transferase activity"/>
    <property type="evidence" value="ECO:0007669"/>
    <property type="project" value="UniProtKB-KW"/>
</dbReference>
<accession>A0A934HRF6</accession>
<protein>
    <submittedName>
        <fullName evidence="1">Glycosyl transferase</fullName>
    </submittedName>
</protein>
<dbReference type="RefSeq" id="WP_198686399.1">
    <property type="nucleotide sequence ID" value="NZ_JAEIJD010000008.1"/>
</dbReference>
<gene>
    <name evidence="1" type="ORF">JAO82_10870</name>
</gene>
<keyword evidence="1" id="KW-0808">Transferase</keyword>